<dbReference type="EMBL" id="JAFKCZ010000001">
    <property type="protein sequence ID" value="MBN7795220.1"/>
    <property type="molecule type" value="Genomic_DNA"/>
</dbReference>
<dbReference type="AlphaFoldDB" id="A0A939DBW5"/>
<gene>
    <name evidence="1" type="ORF">JYP50_01370</name>
</gene>
<keyword evidence="2" id="KW-1185">Reference proteome</keyword>
<sequence>MIFLLLLAMIASTVTRTSVLEFQMAGNDQFREEAFQKAQAIASALAEDEDNFPVAGSVGSRICEPTDPDPNSVCNFTSLAVNAETRAVPAGVDVSFHIERQGPLFIESLPFRQRESEASSAQAFGAAVFETVVEVDGSDARLGRASVVEGIVRRVAASAQ</sequence>
<comment type="caution">
    <text evidence="1">The sequence shown here is derived from an EMBL/GenBank/DDBJ whole genome shotgun (WGS) entry which is preliminary data.</text>
</comment>
<proteinExistence type="predicted"/>
<dbReference type="Proteomes" id="UP000664303">
    <property type="component" value="Unassembled WGS sequence"/>
</dbReference>
<name>A0A939DBW5_9GAMM</name>
<protein>
    <submittedName>
        <fullName evidence="1">Pilus assembly PilX N-terminal domain-containing protein</fullName>
    </submittedName>
</protein>
<evidence type="ECO:0000313" key="2">
    <source>
        <dbReference type="Proteomes" id="UP000664303"/>
    </source>
</evidence>
<organism evidence="1 2">
    <name type="scientific">Parahaliea mediterranea</name>
    <dbReference type="NCBI Taxonomy" id="651086"/>
    <lineage>
        <taxon>Bacteria</taxon>
        <taxon>Pseudomonadati</taxon>
        <taxon>Pseudomonadota</taxon>
        <taxon>Gammaproteobacteria</taxon>
        <taxon>Cellvibrionales</taxon>
        <taxon>Halieaceae</taxon>
        <taxon>Parahaliea</taxon>
    </lineage>
</organism>
<evidence type="ECO:0000313" key="1">
    <source>
        <dbReference type="EMBL" id="MBN7795220.1"/>
    </source>
</evidence>
<reference evidence="1" key="1">
    <citation type="submission" date="2021-02" db="EMBL/GenBank/DDBJ databases">
        <title>PHA producing bacteria isolated from coastal sediment in Guangdong, Shenzhen.</title>
        <authorList>
            <person name="Zheng W."/>
            <person name="Yu S."/>
            <person name="Huang Y."/>
        </authorList>
    </citation>
    <scope>NUCLEOTIDE SEQUENCE</scope>
    <source>
        <strain evidence="1">TN14-10</strain>
    </source>
</reference>
<accession>A0A939DBW5</accession>